<feature type="compositionally biased region" description="Low complexity" evidence="1">
    <location>
        <begin position="397"/>
        <end position="409"/>
    </location>
</feature>
<feature type="compositionally biased region" description="Basic residues" evidence="1">
    <location>
        <begin position="182"/>
        <end position="194"/>
    </location>
</feature>
<feature type="region of interest" description="Disordered" evidence="1">
    <location>
        <begin position="386"/>
        <end position="420"/>
    </location>
</feature>
<name>A0AA43QQA0_9LECA</name>
<feature type="compositionally biased region" description="Low complexity" evidence="1">
    <location>
        <begin position="19"/>
        <end position="34"/>
    </location>
</feature>
<feature type="compositionally biased region" description="Basic residues" evidence="1">
    <location>
        <begin position="43"/>
        <end position="52"/>
    </location>
</feature>
<sequence length="420" mass="45316">MEGIMARQGDNGRVVQDAPPSTSKSGKPSGTSSPADGQSHTPRQPKKGRKNPNKAERRNAQGAASSPVLQNNSSPGQQQAGNNIVPDDAVLVSPGASGRPKRGVGYRRGGGRGRGSARRNAAPKHPTSAQPEPRPSDDLIELMEDSPANAPGPTASSLLGSDPPSKVSNSKAHAATSGSRKQGQHRGSGRRLPTKGRQTGVTAAATAPIRPRKDPELFIPKASDIRAAGLMEDSEDESEEGEEQAVPVDGPVDEATEATEAPTAASLYRSIDKTYRETRAQRTLFTVPISAINRHNQLLHDKMRASLPSDDESLINGFEQCNMITDRLLKRVSGLDTSWAAQLQRMQHEYEDQLHAQRVVNERMHKHMQKEVERWQEKCEMLGARQAGKIKSEEVTSGRSSGSKSPGSSRAKVDYWFEGP</sequence>
<evidence type="ECO:0000313" key="3">
    <source>
        <dbReference type="Proteomes" id="UP001161017"/>
    </source>
</evidence>
<evidence type="ECO:0000256" key="1">
    <source>
        <dbReference type="SAM" id="MobiDB-lite"/>
    </source>
</evidence>
<feature type="compositionally biased region" description="Polar residues" evidence="1">
    <location>
        <begin position="166"/>
        <end position="181"/>
    </location>
</feature>
<accession>A0AA43QQA0</accession>
<organism evidence="2 3">
    <name type="scientific">Ramalina farinacea</name>
    <dbReference type="NCBI Taxonomy" id="258253"/>
    <lineage>
        <taxon>Eukaryota</taxon>
        <taxon>Fungi</taxon>
        <taxon>Dikarya</taxon>
        <taxon>Ascomycota</taxon>
        <taxon>Pezizomycotina</taxon>
        <taxon>Lecanoromycetes</taxon>
        <taxon>OSLEUM clade</taxon>
        <taxon>Lecanoromycetidae</taxon>
        <taxon>Lecanorales</taxon>
        <taxon>Lecanorineae</taxon>
        <taxon>Ramalinaceae</taxon>
        <taxon>Ramalina</taxon>
    </lineage>
</organism>
<evidence type="ECO:0000313" key="2">
    <source>
        <dbReference type="EMBL" id="MDI1490602.1"/>
    </source>
</evidence>
<feature type="compositionally biased region" description="Basic residues" evidence="1">
    <location>
        <begin position="99"/>
        <end position="117"/>
    </location>
</feature>
<dbReference type="EMBL" id="JAPUFD010000012">
    <property type="protein sequence ID" value="MDI1490602.1"/>
    <property type="molecule type" value="Genomic_DNA"/>
</dbReference>
<keyword evidence="3" id="KW-1185">Reference proteome</keyword>
<protein>
    <submittedName>
        <fullName evidence="2">Uncharacterized protein</fullName>
    </submittedName>
</protein>
<feature type="region of interest" description="Disordered" evidence="1">
    <location>
        <begin position="1"/>
        <end position="220"/>
    </location>
</feature>
<gene>
    <name evidence="2" type="ORF">OHK93_001806</name>
</gene>
<proteinExistence type="predicted"/>
<feature type="compositionally biased region" description="Basic and acidic residues" evidence="1">
    <location>
        <begin position="411"/>
        <end position="420"/>
    </location>
</feature>
<reference evidence="2" key="1">
    <citation type="journal article" date="2023" name="Genome Biol. Evol.">
        <title>First Whole Genome Sequence and Flow Cytometry Genome Size Data for the Lichen-Forming Fungus Ramalina farinacea (Ascomycota).</title>
        <authorList>
            <person name="Llewellyn T."/>
            <person name="Mian S."/>
            <person name="Hill R."/>
            <person name="Leitch I.J."/>
            <person name="Gaya E."/>
        </authorList>
    </citation>
    <scope>NUCLEOTIDE SEQUENCE</scope>
    <source>
        <strain evidence="2">LIQ254RAFAR</strain>
    </source>
</reference>
<dbReference type="AlphaFoldDB" id="A0AA43QQA0"/>
<dbReference type="Proteomes" id="UP001161017">
    <property type="component" value="Unassembled WGS sequence"/>
</dbReference>
<comment type="caution">
    <text evidence="2">The sequence shown here is derived from an EMBL/GenBank/DDBJ whole genome shotgun (WGS) entry which is preliminary data.</text>
</comment>
<feature type="compositionally biased region" description="Polar residues" evidence="1">
    <location>
        <begin position="62"/>
        <end position="82"/>
    </location>
</feature>